<reference evidence="1" key="1">
    <citation type="submission" date="2019-08" db="EMBL/GenBank/DDBJ databases">
        <authorList>
            <person name="Kucharzyk K."/>
            <person name="Murdoch R.W."/>
            <person name="Higgins S."/>
            <person name="Loffler F."/>
        </authorList>
    </citation>
    <scope>NUCLEOTIDE SEQUENCE</scope>
</reference>
<dbReference type="EMBL" id="VSSQ01029951">
    <property type="protein sequence ID" value="MPM80290.1"/>
    <property type="molecule type" value="Genomic_DNA"/>
</dbReference>
<evidence type="ECO:0000313" key="1">
    <source>
        <dbReference type="EMBL" id="MPM80290.1"/>
    </source>
</evidence>
<protein>
    <submittedName>
        <fullName evidence="1">Uncharacterized protein</fullName>
    </submittedName>
</protein>
<dbReference type="AlphaFoldDB" id="A0A645CT65"/>
<gene>
    <name evidence="1" type="ORF">SDC9_127337</name>
</gene>
<proteinExistence type="predicted"/>
<organism evidence="1">
    <name type="scientific">bioreactor metagenome</name>
    <dbReference type="NCBI Taxonomy" id="1076179"/>
    <lineage>
        <taxon>unclassified sequences</taxon>
        <taxon>metagenomes</taxon>
        <taxon>ecological metagenomes</taxon>
    </lineage>
</organism>
<sequence>MRIRLQLLIFCQVSLQLILRNFQNFRLEPRGSFADTRQDRQGLVVQVLIQTVRCILIILQMGVNIDPFQLLIDLEDFLNPFQQCVTARAYGALQSPHERHCTC</sequence>
<name>A0A645CT65_9ZZZZ</name>
<accession>A0A645CT65</accession>
<comment type="caution">
    <text evidence="1">The sequence shown here is derived from an EMBL/GenBank/DDBJ whole genome shotgun (WGS) entry which is preliminary data.</text>
</comment>